<dbReference type="EMBL" id="JABULH010000009">
    <property type="protein sequence ID" value="NTS66547.1"/>
    <property type="molecule type" value="Genomic_DNA"/>
</dbReference>
<dbReference type="Proteomes" id="UP000621447">
    <property type="component" value="Unassembled WGS sequence"/>
</dbReference>
<comment type="caution">
    <text evidence="3">The sequence shown here is derived from an EMBL/GenBank/DDBJ whole genome shotgun (WGS) entry which is preliminary data.</text>
</comment>
<sequence length="293" mass="30102">MRRRRRPVPKRAALAIVTAAIAAVTPSTLLAQKLGQGGTGVDEKTELPRCEVPLGVAALVEEKAASPADNLSPQLQALMRMAEMQNGGSTARVDPLPLVKLMIARSGCFRVADRGEAFSALERERAIAGGAAAARPVTKADYLLQVNVVYTDSKARESGGGVGGLFGGAVGLKSKTMESQVLLTLVDVNTGIQEAVASGSARKKDVGVVGGGLLLGLGVGALGGTYASTDIGKITSLAMVDAFRKLMTDAKPRLEAKLVPAKPPALVPPAAAPIPAQTVQPLPTQAQTGTQKQ</sequence>
<feature type="region of interest" description="Disordered" evidence="1">
    <location>
        <begin position="269"/>
        <end position="293"/>
    </location>
</feature>
<reference evidence="3 4" key="1">
    <citation type="submission" date="2020-06" db="EMBL/GenBank/DDBJ databases">
        <title>Sphingomonas hominis sp. nov., a member of the Sphingomonas, isolated from the hair of a 22-year-old girl.</title>
        <authorList>
            <person name="Zhang D.-F."/>
            <person name="Cui X.-W."/>
        </authorList>
    </citation>
    <scope>NUCLEOTIDE SEQUENCE [LARGE SCALE GENOMIC DNA]</scope>
    <source>
        <strain evidence="3 4">HHU CXW</strain>
    </source>
</reference>
<feature type="compositionally biased region" description="Polar residues" evidence="1">
    <location>
        <begin position="277"/>
        <end position="293"/>
    </location>
</feature>
<keyword evidence="2" id="KW-0732">Signal</keyword>
<accession>A0ABX2JJF8</accession>
<feature type="chain" id="PRO_5046718456" description="Curli production assembly/transport component CsgG" evidence="2">
    <location>
        <begin position="23"/>
        <end position="293"/>
    </location>
</feature>
<evidence type="ECO:0008006" key="5">
    <source>
        <dbReference type="Google" id="ProtNLM"/>
    </source>
</evidence>
<keyword evidence="4" id="KW-1185">Reference proteome</keyword>
<evidence type="ECO:0000313" key="3">
    <source>
        <dbReference type="EMBL" id="NTS66547.1"/>
    </source>
</evidence>
<gene>
    <name evidence="3" type="ORF">HRV97_15455</name>
</gene>
<evidence type="ECO:0000313" key="4">
    <source>
        <dbReference type="Proteomes" id="UP000621447"/>
    </source>
</evidence>
<feature type="signal peptide" evidence="2">
    <location>
        <begin position="1"/>
        <end position="22"/>
    </location>
</feature>
<dbReference type="Pfam" id="PF03783">
    <property type="entry name" value="CsgG"/>
    <property type="match status" value="1"/>
</dbReference>
<dbReference type="InterPro" id="IPR005534">
    <property type="entry name" value="Curli_assmbl/transp-comp_CsgG"/>
</dbReference>
<proteinExistence type="predicted"/>
<protein>
    <recommendedName>
        <fullName evidence="5">Curli production assembly/transport component CsgG</fullName>
    </recommendedName>
</protein>
<evidence type="ECO:0000256" key="1">
    <source>
        <dbReference type="SAM" id="MobiDB-lite"/>
    </source>
</evidence>
<organism evidence="3 4">
    <name type="scientific">Sphingomonas hominis</name>
    <dbReference type="NCBI Taxonomy" id="2741495"/>
    <lineage>
        <taxon>Bacteria</taxon>
        <taxon>Pseudomonadati</taxon>
        <taxon>Pseudomonadota</taxon>
        <taxon>Alphaproteobacteria</taxon>
        <taxon>Sphingomonadales</taxon>
        <taxon>Sphingomonadaceae</taxon>
        <taxon>Sphingomonas</taxon>
    </lineage>
</organism>
<evidence type="ECO:0000256" key="2">
    <source>
        <dbReference type="SAM" id="SignalP"/>
    </source>
</evidence>
<name>A0ABX2JJF8_9SPHN</name>